<name>A0A5E7FFS0_PSEFL</name>
<sequence length="95" mass="11306">MKEFGPQPLESATFTVLLGQLMRREIGYWDREGRELFYYLEFKAETAEFFITCEHKPRDGEGSVRSIPLSEARGERYYDDALLIIKEELFKNYRI</sequence>
<dbReference type="AlphaFoldDB" id="A0A5E7FFS0"/>
<dbReference type="RefSeq" id="WP_224788308.1">
    <property type="nucleotide sequence ID" value="NZ_CABVHQ010000097.1"/>
</dbReference>
<accession>A0A5E7FFS0</accession>
<dbReference type="Proteomes" id="UP000337909">
    <property type="component" value="Unassembled WGS sequence"/>
</dbReference>
<evidence type="ECO:0000313" key="2">
    <source>
        <dbReference type="Proteomes" id="UP000337909"/>
    </source>
</evidence>
<reference evidence="1 2" key="1">
    <citation type="submission" date="2019-09" db="EMBL/GenBank/DDBJ databases">
        <authorList>
            <person name="Chandra G."/>
            <person name="Truman W A."/>
        </authorList>
    </citation>
    <scope>NUCLEOTIDE SEQUENCE [LARGE SCALE GENOMIC DNA]</scope>
    <source>
        <strain evidence="1">PS691</strain>
    </source>
</reference>
<gene>
    <name evidence="1" type="ORF">PS691_05493</name>
</gene>
<evidence type="ECO:0000313" key="1">
    <source>
        <dbReference type="EMBL" id="VVO38175.1"/>
    </source>
</evidence>
<organism evidence="1 2">
    <name type="scientific">Pseudomonas fluorescens</name>
    <dbReference type="NCBI Taxonomy" id="294"/>
    <lineage>
        <taxon>Bacteria</taxon>
        <taxon>Pseudomonadati</taxon>
        <taxon>Pseudomonadota</taxon>
        <taxon>Gammaproteobacteria</taxon>
        <taxon>Pseudomonadales</taxon>
        <taxon>Pseudomonadaceae</taxon>
        <taxon>Pseudomonas</taxon>
    </lineage>
</organism>
<proteinExistence type="predicted"/>
<protein>
    <submittedName>
        <fullName evidence="1">Uncharacterized protein</fullName>
    </submittedName>
</protein>
<dbReference type="EMBL" id="CABVHQ010000097">
    <property type="protein sequence ID" value="VVO38175.1"/>
    <property type="molecule type" value="Genomic_DNA"/>
</dbReference>